<dbReference type="EMBL" id="CAJVPU010002974">
    <property type="protein sequence ID" value="CAG8510833.1"/>
    <property type="molecule type" value="Genomic_DNA"/>
</dbReference>
<evidence type="ECO:0000313" key="2">
    <source>
        <dbReference type="Proteomes" id="UP000789702"/>
    </source>
</evidence>
<proteinExistence type="predicted"/>
<gene>
    <name evidence="1" type="ORF">DHETER_LOCUS3449</name>
</gene>
<dbReference type="Proteomes" id="UP000789702">
    <property type="component" value="Unassembled WGS sequence"/>
</dbReference>
<comment type="caution">
    <text evidence="1">The sequence shown here is derived from an EMBL/GenBank/DDBJ whole genome shotgun (WGS) entry which is preliminary data.</text>
</comment>
<reference evidence="1" key="1">
    <citation type="submission" date="2021-06" db="EMBL/GenBank/DDBJ databases">
        <authorList>
            <person name="Kallberg Y."/>
            <person name="Tangrot J."/>
            <person name="Rosling A."/>
        </authorList>
    </citation>
    <scope>NUCLEOTIDE SEQUENCE</scope>
    <source>
        <strain evidence="1">IL203A</strain>
    </source>
</reference>
<accession>A0ACA9L5B8</accession>
<keyword evidence="2" id="KW-1185">Reference proteome</keyword>
<evidence type="ECO:0000313" key="1">
    <source>
        <dbReference type="EMBL" id="CAG8510833.1"/>
    </source>
</evidence>
<sequence length="113" mass="12406">MSQFKRKALIDLILLIYIILSINAQNQTCQLMMCTRSDNLEAVAIINSESDVAGAEAFMASSCPGVTNITKCDIKCNGPYDSKNSSTYCIMFGKSVLKLAAIPIHLQHVIKVY</sequence>
<protein>
    <submittedName>
        <fullName evidence="1">7429_t:CDS:1</fullName>
    </submittedName>
</protein>
<name>A0ACA9L5B8_9GLOM</name>
<organism evidence="1 2">
    <name type="scientific">Dentiscutata heterogama</name>
    <dbReference type="NCBI Taxonomy" id="1316150"/>
    <lineage>
        <taxon>Eukaryota</taxon>
        <taxon>Fungi</taxon>
        <taxon>Fungi incertae sedis</taxon>
        <taxon>Mucoromycota</taxon>
        <taxon>Glomeromycotina</taxon>
        <taxon>Glomeromycetes</taxon>
        <taxon>Diversisporales</taxon>
        <taxon>Gigasporaceae</taxon>
        <taxon>Dentiscutata</taxon>
    </lineage>
</organism>